<keyword evidence="3" id="KW-1185">Reference proteome</keyword>
<dbReference type="Proteomes" id="UP001501358">
    <property type="component" value="Unassembled WGS sequence"/>
</dbReference>
<gene>
    <name evidence="2" type="ORF">GCM10010406_45330</name>
</gene>
<keyword evidence="1" id="KW-0472">Membrane</keyword>
<sequence>MSALSRPNRGTARPTAAVPRAGLVQYALGSAGMGIYVTVPGLLLLYFLTDTLGVPPWLAGLALLVPKVVDVVLHPFVGSVSDRDRARNGNRVRVLAAGCLLAVAFTATFAVPGSAAADPYLAAGWVAVWFVVGNTLFAAYQVPYLATPTDVDVGYDERTRIMSFRMVVLTLGILVGGALAPLLVGDGSGVSGYVVMALCLGAFMLVFQAVGVGGVRSLARAGTAPGGAAEGGGTAAGAVPPARAALAQAWSVLRANRSFRVLAGSYLLVSTTTHLVLAGLPYFAEYALGRPGLTTVLVGSFVAPALVATPVWFRISRTLGKQRCLLAAQWAFVLGSLGMLAGARTGLAVVVLATLVLGVSFAGLQLFPFSMVPDTVRAAGTGELDRAGAYTGVWTATEAVGSAAGPYLYSAALAVGGFAATRAGEQVAQTAGAHTAVLLGFTVLPAALMVLSVLAQRRYLLDSDARGLPEQPAAAPGGAPGTHQGA</sequence>
<keyword evidence="1" id="KW-1133">Transmembrane helix</keyword>
<feature type="transmembrane region" description="Helical" evidence="1">
    <location>
        <begin position="122"/>
        <end position="142"/>
    </location>
</feature>
<dbReference type="InterPro" id="IPR036259">
    <property type="entry name" value="MFS_trans_sf"/>
</dbReference>
<evidence type="ECO:0008006" key="4">
    <source>
        <dbReference type="Google" id="ProtNLM"/>
    </source>
</evidence>
<feature type="transmembrane region" description="Helical" evidence="1">
    <location>
        <begin position="261"/>
        <end position="284"/>
    </location>
</feature>
<accession>A0ABP5ZZU2</accession>
<protein>
    <recommendedName>
        <fullName evidence="4">MFS transporter</fullName>
    </recommendedName>
</protein>
<feature type="transmembrane region" description="Helical" evidence="1">
    <location>
        <begin position="190"/>
        <end position="210"/>
    </location>
</feature>
<comment type="caution">
    <text evidence="2">The sequence shown here is derived from an EMBL/GenBank/DDBJ whole genome shotgun (WGS) entry which is preliminary data.</text>
</comment>
<evidence type="ECO:0000313" key="2">
    <source>
        <dbReference type="EMBL" id="GAA2503705.1"/>
    </source>
</evidence>
<feature type="transmembrane region" description="Helical" evidence="1">
    <location>
        <begin position="94"/>
        <end position="116"/>
    </location>
</feature>
<feature type="transmembrane region" description="Helical" evidence="1">
    <location>
        <begin position="163"/>
        <end position="184"/>
    </location>
</feature>
<dbReference type="Gene3D" id="1.20.1250.20">
    <property type="entry name" value="MFS general substrate transporter like domains"/>
    <property type="match status" value="2"/>
</dbReference>
<feature type="transmembrane region" description="Helical" evidence="1">
    <location>
        <begin position="54"/>
        <end position="73"/>
    </location>
</feature>
<evidence type="ECO:0000256" key="1">
    <source>
        <dbReference type="SAM" id="Phobius"/>
    </source>
</evidence>
<dbReference type="SUPFAM" id="SSF103473">
    <property type="entry name" value="MFS general substrate transporter"/>
    <property type="match status" value="1"/>
</dbReference>
<dbReference type="PANTHER" id="PTHR11328:SF24">
    <property type="entry name" value="MAJOR FACILITATOR SUPERFAMILY (MFS) PROFILE DOMAIN-CONTAINING PROTEIN"/>
    <property type="match status" value="1"/>
</dbReference>
<feature type="transmembrane region" description="Helical" evidence="1">
    <location>
        <begin position="436"/>
        <end position="455"/>
    </location>
</feature>
<proteinExistence type="predicted"/>
<name>A0ABP5ZZU2_9ACTN</name>
<dbReference type="EMBL" id="BAAATA010000034">
    <property type="protein sequence ID" value="GAA2503705.1"/>
    <property type="molecule type" value="Genomic_DNA"/>
</dbReference>
<dbReference type="PANTHER" id="PTHR11328">
    <property type="entry name" value="MAJOR FACILITATOR SUPERFAMILY DOMAIN-CONTAINING PROTEIN"/>
    <property type="match status" value="1"/>
</dbReference>
<feature type="transmembrane region" description="Helical" evidence="1">
    <location>
        <begin position="21"/>
        <end position="48"/>
    </location>
</feature>
<reference evidence="3" key="1">
    <citation type="journal article" date="2019" name="Int. J. Syst. Evol. Microbiol.">
        <title>The Global Catalogue of Microorganisms (GCM) 10K type strain sequencing project: providing services to taxonomists for standard genome sequencing and annotation.</title>
        <authorList>
            <consortium name="The Broad Institute Genomics Platform"/>
            <consortium name="The Broad Institute Genome Sequencing Center for Infectious Disease"/>
            <person name="Wu L."/>
            <person name="Ma J."/>
        </authorList>
    </citation>
    <scope>NUCLEOTIDE SEQUENCE [LARGE SCALE GENOMIC DNA]</scope>
    <source>
        <strain evidence="3">JCM 6307</strain>
    </source>
</reference>
<feature type="transmembrane region" description="Helical" evidence="1">
    <location>
        <begin position="296"/>
        <end position="313"/>
    </location>
</feature>
<evidence type="ECO:0000313" key="3">
    <source>
        <dbReference type="Proteomes" id="UP001501358"/>
    </source>
</evidence>
<dbReference type="Pfam" id="PF13347">
    <property type="entry name" value="MFS_2"/>
    <property type="match status" value="1"/>
</dbReference>
<feature type="transmembrane region" description="Helical" evidence="1">
    <location>
        <begin position="325"/>
        <end position="341"/>
    </location>
</feature>
<organism evidence="2 3">
    <name type="scientific">Streptomyces thermolineatus</name>
    <dbReference type="NCBI Taxonomy" id="44033"/>
    <lineage>
        <taxon>Bacteria</taxon>
        <taxon>Bacillati</taxon>
        <taxon>Actinomycetota</taxon>
        <taxon>Actinomycetes</taxon>
        <taxon>Kitasatosporales</taxon>
        <taxon>Streptomycetaceae</taxon>
        <taxon>Streptomyces</taxon>
    </lineage>
</organism>
<dbReference type="InterPro" id="IPR039672">
    <property type="entry name" value="MFS_2"/>
</dbReference>
<keyword evidence="1" id="KW-0812">Transmembrane</keyword>
<feature type="transmembrane region" description="Helical" evidence="1">
    <location>
        <begin position="347"/>
        <end position="367"/>
    </location>
</feature>